<sequence length="95" mass="10347">MKVRTLIALIAFIASLFAPFQITVHPVPDDPAPSLFTLNVCHASGAALSVQADIPCITEPSCTLPLFEGTFVYMAVDPVFHPFLIAFRQEHPPKV</sequence>
<evidence type="ECO:0000313" key="3">
    <source>
        <dbReference type="Proteomes" id="UP000705867"/>
    </source>
</evidence>
<dbReference type="Proteomes" id="UP000705867">
    <property type="component" value="Unassembled WGS sequence"/>
</dbReference>
<feature type="signal peptide" evidence="1">
    <location>
        <begin position="1"/>
        <end position="20"/>
    </location>
</feature>
<organism evidence="2 3">
    <name type="scientific">Candidatus Nitrobium versatile</name>
    <dbReference type="NCBI Taxonomy" id="2884831"/>
    <lineage>
        <taxon>Bacteria</taxon>
        <taxon>Pseudomonadati</taxon>
        <taxon>Nitrospirota</taxon>
        <taxon>Nitrospiria</taxon>
        <taxon>Nitrospirales</taxon>
        <taxon>Nitrospiraceae</taxon>
        <taxon>Candidatus Nitrobium</taxon>
    </lineage>
</organism>
<keyword evidence="1" id="KW-0732">Signal</keyword>
<reference evidence="2" key="1">
    <citation type="journal article" date="2021" name="bioRxiv">
        <title>Unraveling nitrogen, sulfur and carbon metabolic pathways and microbial community transcriptional responses to substrate deprivation and toxicity stresses in a bioreactor mimicking anoxic brackish coastal sediment conditions.</title>
        <authorList>
            <person name="Martins P.D."/>
            <person name="Echeveste M.J."/>
            <person name="Arshad A."/>
            <person name="Kurth J."/>
            <person name="Ouboter H."/>
            <person name="Jetten M.S.M."/>
            <person name="Welte C.U."/>
        </authorList>
    </citation>
    <scope>NUCLEOTIDE SEQUENCE</scope>
    <source>
        <strain evidence="2">MAG_39</strain>
    </source>
</reference>
<dbReference type="AlphaFoldDB" id="A0A953J3S4"/>
<protein>
    <submittedName>
        <fullName evidence="2">Uncharacterized protein</fullName>
    </submittedName>
</protein>
<dbReference type="EMBL" id="JAIOIV010000018">
    <property type="protein sequence ID" value="MBZ0155033.1"/>
    <property type="molecule type" value="Genomic_DNA"/>
</dbReference>
<comment type="caution">
    <text evidence="2">The sequence shown here is derived from an EMBL/GenBank/DDBJ whole genome shotgun (WGS) entry which is preliminary data.</text>
</comment>
<accession>A0A953J3S4</accession>
<feature type="chain" id="PRO_5037973688" evidence="1">
    <location>
        <begin position="21"/>
        <end position="95"/>
    </location>
</feature>
<evidence type="ECO:0000256" key="1">
    <source>
        <dbReference type="SAM" id="SignalP"/>
    </source>
</evidence>
<evidence type="ECO:0000313" key="2">
    <source>
        <dbReference type="EMBL" id="MBZ0155033.1"/>
    </source>
</evidence>
<name>A0A953J3S4_9BACT</name>
<proteinExistence type="predicted"/>
<gene>
    <name evidence="2" type="ORF">K8I29_02315</name>
</gene>
<reference evidence="2" key="2">
    <citation type="submission" date="2021-08" db="EMBL/GenBank/DDBJ databases">
        <authorList>
            <person name="Dalcin Martins P."/>
        </authorList>
    </citation>
    <scope>NUCLEOTIDE SEQUENCE</scope>
    <source>
        <strain evidence="2">MAG_39</strain>
    </source>
</reference>